<feature type="compositionally biased region" description="Low complexity" evidence="1">
    <location>
        <begin position="32"/>
        <end position="50"/>
    </location>
</feature>
<keyword evidence="2" id="KW-0472">Membrane</keyword>
<evidence type="ECO:0000313" key="4">
    <source>
        <dbReference type="Proteomes" id="UP000189935"/>
    </source>
</evidence>
<gene>
    <name evidence="3" type="ORF">SAMN05444159_0680</name>
</gene>
<evidence type="ECO:0000256" key="2">
    <source>
        <dbReference type="SAM" id="Phobius"/>
    </source>
</evidence>
<dbReference type="RefSeq" id="WP_244562187.1">
    <property type="nucleotide sequence ID" value="NZ_LT670844.1"/>
</dbReference>
<name>A0A1M6JHI8_9BRAD</name>
<feature type="region of interest" description="Disordered" evidence="1">
    <location>
        <begin position="32"/>
        <end position="51"/>
    </location>
</feature>
<keyword evidence="2" id="KW-0812">Transmembrane</keyword>
<dbReference type="Proteomes" id="UP000189935">
    <property type="component" value="Chromosome I"/>
</dbReference>
<evidence type="ECO:0000256" key="1">
    <source>
        <dbReference type="SAM" id="MobiDB-lite"/>
    </source>
</evidence>
<dbReference type="EMBL" id="LT670844">
    <property type="protein sequence ID" value="SHJ46164.1"/>
    <property type="molecule type" value="Genomic_DNA"/>
</dbReference>
<feature type="transmembrane region" description="Helical" evidence="2">
    <location>
        <begin position="94"/>
        <end position="114"/>
    </location>
</feature>
<sequence>MSTLNEQDHLNPNDPTYYAPRWLRERAELRLPSSRATSSARRPVSSPPSVDALLEDAVSEGLRRPLDPEVIDEPPGFVREPDRRTALMSVAGRFAAAVGVSALVALFFVIVVPVSRDYARQPDAGASSFSGILQSIRATLYQPSRRDDDSKPALSEFQTILASTRTSPPVMTHEQSETLLQQFLQWRQKPDSTETSQ</sequence>
<reference evidence="3 4" key="1">
    <citation type="submission" date="2016-11" db="EMBL/GenBank/DDBJ databases">
        <authorList>
            <person name="Jaros S."/>
            <person name="Januszkiewicz K."/>
            <person name="Wedrychowicz H."/>
        </authorList>
    </citation>
    <scope>NUCLEOTIDE SEQUENCE [LARGE SCALE GENOMIC DNA]</scope>
    <source>
        <strain evidence="3 4">GAS499</strain>
    </source>
</reference>
<keyword evidence="2" id="KW-1133">Transmembrane helix</keyword>
<proteinExistence type="predicted"/>
<organism evidence="3 4">
    <name type="scientific">Bradyrhizobium lablabi</name>
    <dbReference type="NCBI Taxonomy" id="722472"/>
    <lineage>
        <taxon>Bacteria</taxon>
        <taxon>Pseudomonadati</taxon>
        <taxon>Pseudomonadota</taxon>
        <taxon>Alphaproteobacteria</taxon>
        <taxon>Hyphomicrobiales</taxon>
        <taxon>Nitrobacteraceae</taxon>
        <taxon>Bradyrhizobium</taxon>
    </lineage>
</organism>
<dbReference type="AlphaFoldDB" id="A0A1M6JHI8"/>
<evidence type="ECO:0008006" key="5">
    <source>
        <dbReference type="Google" id="ProtNLM"/>
    </source>
</evidence>
<accession>A0A1M6JHI8</accession>
<protein>
    <recommendedName>
        <fullName evidence="5">Transmembrane protein</fullName>
    </recommendedName>
</protein>
<evidence type="ECO:0000313" key="3">
    <source>
        <dbReference type="EMBL" id="SHJ46164.1"/>
    </source>
</evidence>